<evidence type="ECO:0000256" key="2">
    <source>
        <dbReference type="ARBA" id="ARBA00022695"/>
    </source>
</evidence>
<accession>A0A2M8KUB5</accession>
<dbReference type="Gene3D" id="3.90.550.10">
    <property type="entry name" value="Spore Coat Polysaccharide Biosynthesis Protein SpsA, Chain A"/>
    <property type="match status" value="1"/>
</dbReference>
<evidence type="ECO:0000259" key="7">
    <source>
        <dbReference type="Pfam" id="PF00483"/>
    </source>
</evidence>
<dbReference type="InterPro" id="IPR050065">
    <property type="entry name" value="GlmU-like"/>
</dbReference>
<proteinExistence type="predicted"/>
<comment type="caution">
    <text evidence="8">The sequence shown here is derived from an EMBL/GenBank/DDBJ whole genome shotgun (WGS) entry which is preliminary data.</text>
</comment>
<evidence type="ECO:0000256" key="3">
    <source>
        <dbReference type="ARBA" id="ARBA00023315"/>
    </source>
</evidence>
<comment type="catalytic activity">
    <reaction evidence="5">
        <text>N-acetyl-alpha-D-glucosamine 1-phosphate + UTP + H(+) = UDP-N-acetyl-alpha-D-glucosamine + diphosphate</text>
        <dbReference type="Rhea" id="RHEA:13509"/>
        <dbReference type="ChEBI" id="CHEBI:15378"/>
        <dbReference type="ChEBI" id="CHEBI:33019"/>
        <dbReference type="ChEBI" id="CHEBI:46398"/>
        <dbReference type="ChEBI" id="CHEBI:57705"/>
        <dbReference type="ChEBI" id="CHEBI:57776"/>
        <dbReference type="EC" id="2.7.7.23"/>
    </reaction>
</comment>
<dbReference type="InterPro" id="IPR005835">
    <property type="entry name" value="NTP_transferase_dom"/>
</dbReference>
<evidence type="ECO:0000313" key="8">
    <source>
        <dbReference type="EMBL" id="PJE63526.1"/>
    </source>
</evidence>
<evidence type="ECO:0000256" key="4">
    <source>
        <dbReference type="ARBA" id="ARBA00048247"/>
    </source>
</evidence>
<evidence type="ECO:0000256" key="5">
    <source>
        <dbReference type="ARBA" id="ARBA00048493"/>
    </source>
</evidence>
<protein>
    <recommendedName>
        <fullName evidence="7">Nucleotidyl transferase domain-containing protein</fullName>
    </recommendedName>
</protein>
<feature type="domain" description="Nucleotidyl transferase" evidence="7">
    <location>
        <begin position="4"/>
        <end position="222"/>
    </location>
</feature>
<evidence type="ECO:0000256" key="1">
    <source>
        <dbReference type="ARBA" id="ARBA00022679"/>
    </source>
</evidence>
<dbReference type="PANTHER" id="PTHR43584:SF3">
    <property type="entry name" value="BIFUNCTIONAL PROTEIN GLMU"/>
    <property type="match status" value="1"/>
</dbReference>
<reference evidence="9" key="1">
    <citation type="submission" date="2017-09" db="EMBL/GenBank/DDBJ databases">
        <title>Depth-based differentiation of microbial function through sediment-hosted aquifers and enrichment of novel symbionts in the deep terrestrial subsurface.</title>
        <authorList>
            <person name="Probst A.J."/>
            <person name="Ladd B."/>
            <person name="Jarett J.K."/>
            <person name="Geller-Mcgrath D.E."/>
            <person name="Sieber C.M.K."/>
            <person name="Emerson J.B."/>
            <person name="Anantharaman K."/>
            <person name="Thomas B.C."/>
            <person name="Malmstrom R."/>
            <person name="Stieglmeier M."/>
            <person name="Klingl A."/>
            <person name="Woyke T."/>
            <person name="Ryan C.M."/>
            <person name="Banfield J.F."/>
        </authorList>
    </citation>
    <scope>NUCLEOTIDE SEQUENCE [LARGE SCALE GENOMIC DNA]</scope>
</reference>
<dbReference type="InterPro" id="IPR029044">
    <property type="entry name" value="Nucleotide-diphossugar_trans"/>
</dbReference>
<sequence>MVIGIILAAGKGTRINSNGVNKTALSFNGKPMISYALDLYKETVDVTMVVIGAYAETLRHAIAPYKPLVSVQADQLGTGHAVSVAMKDIEKAHVGKPELVLVGYGDHMMFYAPQTIKDMIAYHKKQKATLSLVTVKHDPNELAWGRVIRNAQGHVVKVVEQKDATEEERKVNELNAGFYVFDFAFLKKYIDTLTKSPVSNEYYITDMIERAVSNGYKVVPFIVPFSEVGIGVNTNEQLSESQKLQTQYRNS</sequence>
<keyword evidence="2" id="KW-0548">Nucleotidyltransferase</keyword>
<dbReference type="Proteomes" id="UP000231569">
    <property type="component" value="Unassembled WGS sequence"/>
</dbReference>
<dbReference type="SUPFAM" id="SSF53448">
    <property type="entry name" value="Nucleotide-diphospho-sugar transferases"/>
    <property type="match status" value="1"/>
</dbReference>
<keyword evidence="3" id="KW-0012">Acyltransferase</keyword>
<evidence type="ECO:0000313" key="9">
    <source>
        <dbReference type="Proteomes" id="UP000231569"/>
    </source>
</evidence>
<gene>
    <name evidence="8" type="ORF">COU89_02860</name>
</gene>
<organism evidence="8 9">
    <name type="scientific">Candidatus Roizmanbacteria bacterium CG10_big_fil_rev_8_21_14_0_10_45_7</name>
    <dbReference type="NCBI Taxonomy" id="1974854"/>
    <lineage>
        <taxon>Bacteria</taxon>
        <taxon>Candidatus Roizmaniibacteriota</taxon>
    </lineage>
</organism>
<dbReference type="PANTHER" id="PTHR43584">
    <property type="entry name" value="NUCLEOTIDYL TRANSFERASE"/>
    <property type="match status" value="1"/>
</dbReference>
<dbReference type="GO" id="GO:0019134">
    <property type="term" value="F:glucosamine-1-phosphate N-acetyltransferase activity"/>
    <property type="evidence" value="ECO:0007669"/>
    <property type="project" value="UniProtKB-EC"/>
</dbReference>
<comment type="catalytic activity">
    <reaction evidence="4">
        <text>alpha-D-glucosamine 1-phosphate + acetyl-CoA = N-acetyl-alpha-D-glucosamine 1-phosphate + CoA + H(+)</text>
        <dbReference type="Rhea" id="RHEA:13725"/>
        <dbReference type="ChEBI" id="CHEBI:15378"/>
        <dbReference type="ChEBI" id="CHEBI:57287"/>
        <dbReference type="ChEBI" id="CHEBI:57288"/>
        <dbReference type="ChEBI" id="CHEBI:57776"/>
        <dbReference type="ChEBI" id="CHEBI:58516"/>
        <dbReference type="EC" id="2.3.1.157"/>
    </reaction>
</comment>
<dbReference type="EMBL" id="PFEE01000061">
    <property type="protein sequence ID" value="PJE63526.1"/>
    <property type="molecule type" value="Genomic_DNA"/>
</dbReference>
<keyword evidence="1" id="KW-0808">Transferase</keyword>
<dbReference type="GO" id="GO:0003977">
    <property type="term" value="F:UDP-N-acetylglucosamine diphosphorylase activity"/>
    <property type="evidence" value="ECO:0007669"/>
    <property type="project" value="UniProtKB-EC"/>
</dbReference>
<comment type="function">
    <text evidence="6">Catalyzes the last two sequential reactions in the de novo biosynthetic pathway for UDP-N-acetylglucosamine (UDP-GlcNAc). The C-terminal domain catalyzes the transfer of acetyl group from acetyl coenzyme A to glucosamine-1-phosphate (GlcN-1-P) to produce N-acetylglucosamine-1-phosphate (GlcNAc-1-P), which is converted into UDP-GlcNAc by the transfer of uridine 5-monophosphate (from uridine 5-triphosphate), a reaction catalyzed by the N-terminal domain.</text>
</comment>
<name>A0A2M8KUB5_9BACT</name>
<dbReference type="AlphaFoldDB" id="A0A2M8KUB5"/>
<evidence type="ECO:0000256" key="6">
    <source>
        <dbReference type="ARBA" id="ARBA00049628"/>
    </source>
</evidence>
<dbReference type="Pfam" id="PF00483">
    <property type="entry name" value="NTP_transferase"/>
    <property type="match status" value="1"/>
</dbReference>